<evidence type="ECO:0000256" key="2">
    <source>
        <dbReference type="ARBA" id="ARBA00010992"/>
    </source>
</evidence>
<keyword evidence="3 7" id="KW-0813">Transport</keyword>
<protein>
    <recommendedName>
        <fullName evidence="10">Major facilitator superfamily (MFS) profile domain-containing protein</fullName>
    </recommendedName>
</protein>
<comment type="subcellular location">
    <subcellularLocation>
        <location evidence="1">Membrane</location>
        <topology evidence="1">Multi-pass membrane protein</topology>
    </subcellularLocation>
</comment>
<keyword evidence="12" id="KW-1185">Reference proteome</keyword>
<dbReference type="GeneID" id="27705887"/>
<dbReference type="InterPro" id="IPR036259">
    <property type="entry name" value="MFS_trans_sf"/>
</dbReference>
<comment type="similarity">
    <text evidence="2 7">Belongs to the major facilitator superfamily. Sugar transporter (TC 2.A.1.1) family.</text>
</comment>
<keyword evidence="6 9" id="KW-0472">Membrane</keyword>
<dbReference type="PROSITE" id="PS50850">
    <property type="entry name" value="MFS"/>
    <property type="match status" value="1"/>
</dbReference>
<reference evidence="11 12" key="1">
    <citation type="submission" date="2015-01" db="EMBL/GenBank/DDBJ databases">
        <title>The Genome Sequence of Fonsecaea multimorphosa CBS 102226.</title>
        <authorList>
            <consortium name="The Broad Institute Genomics Platform"/>
            <person name="Cuomo C."/>
            <person name="de Hoog S."/>
            <person name="Gorbushina A."/>
            <person name="Stielow B."/>
            <person name="Teixiera M."/>
            <person name="Abouelleil A."/>
            <person name="Chapman S.B."/>
            <person name="Priest M."/>
            <person name="Young S.K."/>
            <person name="Wortman J."/>
            <person name="Nusbaum C."/>
            <person name="Birren B."/>
        </authorList>
    </citation>
    <scope>NUCLEOTIDE SEQUENCE [LARGE SCALE GENOMIC DNA]</scope>
    <source>
        <strain evidence="11 12">CBS 102226</strain>
    </source>
</reference>
<accession>A0A0D2KJ16</accession>
<evidence type="ECO:0000256" key="3">
    <source>
        <dbReference type="ARBA" id="ARBA00022448"/>
    </source>
</evidence>
<feature type="transmembrane region" description="Helical" evidence="9">
    <location>
        <begin position="98"/>
        <end position="116"/>
    </location>
</feature>
<feature type="transmembrane region" description="Helical" evidence="9">
    <location>
        <begin position="341"/>
        <end position="360"/>
    </location>
</feature>
<dbReference type="Proteomes" id="UP000053411">
    <property type="component" value="Unassembled WGS sequence"/>
</dbReference>
<dbReference type="InterPro" id="IPR003663">
    <property type="entry name" value="Sugar/inositol_transpt"/>
</dbReference>
<feature type="compositionally biased region" description="Basic and acidic residues" evidence="8">
    <location>
        <begin position="524"/>
        <end position="539"/>
    </location>
</feature>
<feature type="transmembrane region" description="Helical" evidence="9">
    <location>
        <begin position="156"/>
        <end position="180"/>
    </location>
</feature>
<dbReference type="PANTHER" id="PTHR48022">
    <property type="entry name" value="PLASTIDIC GLUCOSE TRANSPORTER 4"/>
    <property type="match status" value="1"/>
</dbReference>
<feature type="transmembrane region" description="Helical" evidence="9">
    <location>
        <begin position="274"/>
        <end position="297"/>
    </location>
</feature>
<dbReference type="GO" id="GO:0005351">
    <property type="term" value="F:carbohydrate:proton symporter activity"/>
    <property type="evidence" value="ECO:0007669"/>
    <property type="project" value="TreeGrafter"/>
</dbReference>
<dbReference type="OrthoDB" id="6612291at2759"/>
<evidence type="ECO:0000256" key="5">
    <source>
        <dbReference type="ARBA" id="ARBA00022989"/>
    </source>
</evidence>
<evidence type="ECO:0000313" key="12">
    <source>
        <dbReference type="Proteomes" id="UP000053411"/>
    </source>
</evidence>
<dbReference type="PRINTS" id="PR00171">
    <property type="entry name" value="SUGRTRNSPORT"/>
</dbReference>
<feature type="transmembrane region" description="Helical" evidence="9">
    <location>
        <begin position="12"/>
        <end position="29"/>
    </location>
</feature>
<dbReference type="VEuPathDB" id="FungiDB:Z520_00141"/>
<name>A0A0D2KJ16_9EURO</name>
<keyword evidence="5 9" id="KW-1133">Transmembrane helix</keyword>
<feature type="transmembrane region" description="Helical" evidence="9">
    <location>
        <begin position="372"/>
        <end position="394"/>
    </location>
</feature>
<dbReference type="RefSeq" id="XP_016637572.1">
    <property type="nucleotide sequence ID" value="XM_016770662.1"/>
</dbReference>
<dbReference type="InterPro" id="IPR050360">
    <property type="entry name" value="MFS_Sugar_Transporters"/>
</dbReference>
<proteinExistence type="inferred from homology"/>
<evidence type="ECO:0000256" key="6">
    <source>
        <dbReference type="ARBA" id="ARBA00023136"/>
    </source>
</evidence>
<feature type="transmembrane region" description="Helical" evidence="9">
    <location>
        <begin position="435"/>
        <end position="456"/>
    </location>
</feature>
<dbReference type="EMBL" id="KN848062">
    <property type="protein sequence ID" value="KIY03450.1"/>
    <property type="molecule type" value="Genomic_DNA"/>
</dbReference>
<evidence type="ECO:0000259" key="10">
    <source>
        <dbReference type="PROSITE" id="PS50850"/>
    </source>
</evidence>
<dbReference type="Gene3D" id="1.20.1250.20">
    <property type="entry name" value="MFS general substrate transporter like domains"/>
    <property type="match status" value="1"/>
</dbReference>
<evidence type="ECO:0000256" key="1">
    <source>
        <dbReference type="ARBA" id="ARBA00004141"/>
    </source>
</evidence>
<dbReference type="NCBIfam" id="TIGR00879">
    <property type="entry name" value="SP"/>
    <property type="match status" value="1"/>
</dbReference>
<organism evidence="11 12">
    <name type="scientific">Fonsecaea multimorphosa CBS 102226</name>
    <dbReference type="NCBI Taxonomy" id="1442371"/>
    <lineage>
        <taxon>Eukaryota</taxon>
        <taxon>Fungi</taxon>
        <taxon>Dikarya</taxon>
        <taxon>Ascomycota</taxon>
        <taxon>Pezizomycotina</taxon>
        <taxon>Eurotiomycetes</taxon>
        <taxon>Chaetothyriomycetidae</taxon>
        <taxon>Chaetothyriales</taxon>
        <taxon>Herpotrichiellaceae</taxon>
        <taxon>Fonsecaea</taxon>
    </lineage>
</organism>
<dbReference type="InterPro" id="IPR020846">
    <property type="entry name" value="MFS_dom"/>
</dbReference>
<dbReference type="PANTHER" id="PTHR48022:SF45">
    <property type="entry name" value="MAJOR FACILITATOR SUPERFAMILY (MFS) PROFILE DOMAIN-CONTAINING PROTEIN-RELATED"/>
    <property type="match status" value="1"/>
</dbReference>
<feature type="transmembrane region" description="Helical" evidence="9">
    <location>
        <begin position="401"/>
        <end position="423"/>
    </location>
</feature>
<feature type="transmembrane region" description="Helical" evidence="9">
    <location>
        <begin position="186"/>
        <end position="207"/>
    </location>
</feature>
<dbReference type="InterPro" id="IPR005828">
    <property type="entry name" value="MFS_sugar_transport-like"/>
</dbReference>
<evidence type="ECO:0000256" key="7">
    <source>
        <dbReference type="RuleBase" id="RU003346"/>
    </source>
</evidence>
<evidence type="ECO:0000256" key="9">
    <source>
        <dbReference type="SAM" id="Phobius"/>
    </source>
</evidence>
<evidence type="ECO:0000256" key="4">
    <source>
        <dbReference type="ARBA" id="ARBA00022692"/>
    </source>
</evidence>
<feature type="transmembrane region" description="Helical" evidence="9">
    <location>
        <begin position="122"/>
        <end position="144"/>
    </location>
</feature>
<keyword evidence="4 9" id="KW-0812">Transmembrane</keyword>
<sequence>MKRFWGLRGRWLNAAIWALAMFAVMIFGYNQAVAGGVLTTASFNRAFPKMDVIDTTGAQKHYNSTIQGTVIALYTLTGTFGALACTFLGDVLGRRGTIFLATAVQMVGAILMATSFSFAQFIVSRIVVGLGTGGIIATVSVWQSELSKAESRGEHVSAFGIFCGLGLALALWIDFGFSYYSGSVSWRFPFAFEVVLSVIVLTFIFTLPESPRWLIKMNRVEEAREIIGLLWNVDAHDETVQKEIRDIQAALELAGTVSLKALFKMGPQRTFHRVVLAASVQIFLQMTGVNAITYYASSIYESDLHFDATVSRILAAASQFAIILGSCLCSWTVDRFGRRKLMLFSSSSMAVCMACLTGLVSNPNDSGALKAAVFFLYLYYVVYTVGFLGIPFLYASEIAPVHLRAAVCGISTAVSWLFNFLVAEVTPVAFTDIGYRYFIVYAALNALFVPIIFLFFPETAGRSLEELDEIFAASKSIWDPVRVARKLPRRPLNDFLRDEQQQQQQQTVIQVGPKGSSAGEGEGEDRGVQHVENPEKGEV</sequence>
<gene>
    <name evidence="11" type="ORF">Z520_00141</name>
</gene>
<dbReference type="GO" id="GO:0016020">
    <property type="term" value="C:membrane"/>
    <property type="evidence" value="ECO:0007669"/>
    <property type="project" value="UniProtKB-SubCell"/>
</dbReference>
<feature type="transmembrane region" description="Helical" evidence="9">
    <location>
        <begin position="71"/>
        <end position="91"/>
    </location>
</feature>
<dbReference type="SUPFAM" id="SSF103473">
    <property type="entry name" value="MFS general substrate transporter"/>
    <property type="match status" value="1"/>
</dbReference>
<feature type="transmembrane region" description="Helical" evidence="9">
    <location>
        <begin position="309"/>
        <end position="329"/>
    </location>
</feature>
<evidence type="ECO:0000313" key="11">
    <source>
        <dbReference type="EMBL" id="KIY03450.1"/>
    </source>
</evidence>
<dbReference type="AlphaFoldDB" id="A0A0D2KJ16"/>
<dbReference type="Pfam" id="PF00083">
    <property type="entry name" value="Sugar_tr"/>
    <property type="match status" value="1"/>
</dbReference>
<dbReference type="FunFam" id="1.20.1250.20:FF:000090">
    <property type="entry name" value="MFS sugar transporter, putative"/>
    <property type="match status" value="1"/>
</dbReference>
<feature type="region of interest" description="Disordered" evidence="8">
    <location>
        <begin position="497"/>
        <end position="539"/>
    </location>
</feature>
<feature type="domain" description="Major facilitator superfamily (MFS) profile" evidence="10">
    <location>
        <begin position="16"/>
        <end position="460"/>
    </location>
</feature>
<evidence type="ECO:0000256" key="8">
    <source>
        <dbReference type="SAM" id="MobiDB-lite"/>
    </source>
</evidence>